<dbReference type="RefSeq" id="WP_044167918.1">
    <property type="nucleotide sequence ID" value="NZ_JDFF01000008.1"/>
</dbReference>
<dbReference type="AlphaFoldDB" id="Z4WUT0"/>
<organism evidence="1 2">
    <name type="scientific">Porphyromonas catoniae ATCC 51270</name>
    <dbReference type="NCBI Taxonomy" id="887901"/>
    <lineage>
        <taxon>Bacteria</taxon>
        <taxon>Pseudomonadati</taxon>
        <taxon>Bacteroidota</taxon>
        <taxon>Bacteroidia</taxon>
        <taxon>Bacteroidales</taxon>
        <taxon>Porphyromonadaceae</taxon>
        <taxon>Porphyromonas</taxon>
    </lineage>
</organism>
<gene>
    <name evidence="1" type="ORF">HMPREF0636_1076</name>
</gene>
<dbReference type="EMBL" id="JDFF01000008">
    <property type="protein sequence ID" value="EWC93256.1"/>
    <property type="molecule type" value="Genomic_DNA"/>
</dbReference>
<keyword evidence="2" id="KW-1185">Reference proteome</keyword>
<dbReference type="OrthoDB" id="1078712at2"/>
<name>Z4WUT0_9PORP</name>
<evidence type="ECO:0000313" key="2">
    <source>
        <dbReference type="Proteomes" id="UP000023482"/>
    </source>
</evidence>
<dbReference type="Proteomes" id="UP000023482">
    <property type="component" value="Unassembled WGS sequence"/>
</dbReference>
<reference evidence="1 2" key="1">
    <citation type="submission" date="2014-01" db="EMBL/GenBank/DDBJ databases">
        <authorList>
            <person name="Durkin A.S."/>
            <person name="McCorrison J."/>
            <person name="Torralba M."/>
            <person name="Gillis M."/>
            <person name="Haft D.H."/>
            <person name="Methe B."/>
            <person name="Sutton G."/>
            <person name="Nelson K.E."/>
        </authorList>
    </citation>
    <scope>NUCLEOTIDE SEQUENCE [LARGE SCALE GENOMIC DNA]</scope>
    <source>
        <strain evidence="1 2">ATCC 51270</strain>
    </source>
</reference>
<evidence type="ECO:0000313" key="1">
    <source>
        <dbReference type="EMBL" id="EWC93256.1"/>
    </source>
</evidence>
<sequence length="183" mass="19384">MSEIASLVKQLAGRGVSTLKFSEVTSVDRATRTIDCQPLDESAPILGCTLQADGEGTQGLTLFPKVGSLVIVGLVDGGEAGVTLLSDELDALELQIGDQRIEVTKDGITLNEGKLGGLINIADLTSKLNTLERDLNALKQALSSWTPVPQDGGVALKASVASWAGQQLQLSQRRDYEDTKVKH</sequence>
<accession>Z4WUT0</accession>
<protein>
    <submittedName>
        <fullName evidence="1">Uncharacterized protein</fullName>
    </submittedName>
</protein>
<dbReference type="PATRIC" id="fig|887901.3.peg.232"/>
<proteinExistence type="predicted"/>
<comment type="caution">
    <text evidence="1">The sequence shown here is derived from an EMBL/GenBank/DDBJ whole genome shotgun (WGS) entry which is preliminary data.</text>
</comment>